<dbReference type="PRINTS" id="PR00377">
    <property type="entry name" value="IMPHPHTASES"/>
</dbReference>
<dbReference type="STRING" id="1849047.A0A3D8RSY1"/>
<dbReference type="GO" id="GO:0046872">
    <property type="term" value="F:metal ion binding"/>
    <property type="evidence" value="ECO:0007669"/>
    <property type="project" value="UniProtKB-KW"/>
</dbReference>
<comment type="similarity">
    <text evidence="1 5">Belongs to the inositol monophosphatase superfamily.</text>
</comment>
<dbReference type="GO" id="GO:0006021">
    <property type="term" value="P:inositol biosynthetic process"/>
    <property type="evidence" value="ECO:0007669"/>
    <property type="project" value="UniProtKB-UniPathway"/>
</dbReference>
<comment type="cofactor">
    <cofactor evidence="4 5">
        <name>Mg(2+)</name>
        <dbReference type="ChEBI" id="CHEBI:18420"/>
    </cofactor>
</comment>
<keyword evidence="2 4" id="KW-0479">Metal-binding</keyword>
<dbReference type="Proteomes" id="UP000256645">
    <property type="component" value="Unassembled WGS sequence"/>
</dbReference>
<organism evidence="7 8">
    <name type="scientific">Coleophoma cylindrospora</name>
    <dbReference type="NCBI Taxonomy" id="1849047"/>
    <lineage>
        <taxon>Eukaryota</taxon>
        <taxon>Fungi</taxon>
        <taxon>Dikarya</taxon>
        <taxon>Ascomycota</taxon>
        <taxon>Pezizomycotina</taxon>
        <taxon>Leotiomycetes</taxon>
        <taxon>Helotiales</taxon>
        <taxon>Dermateaceae</taxon>
        <taxon>Coleophoma</taxon>
    </lineage>
</organism>
<dbReference type="InterPro" id="IPR000760">
    <property type="entry name" value="Inositol_monophosphatase-like"/>
</dbReference>
<keyword evidence="6" id="KW-0472">Membrane</keyword>
<dbReference type="PANTHER" id="PTHR20854">
    <property type="entry name" value="INOSITOL MONOPHOSPHATASE"/>
    <property type="match status" value="1"/>
</dbReference>
<dbReference type="InterPro" id="IPR020583">
    <property type="entry name" value="Inositol_monoP_metal-BS"/>
</dbReference>
<feature type="binding site" evidence="4">
    <location>
        <position position="109"/>
    </location>
    <ligand>
        <name>Mg(2+)</name>
        <dbReference type="ChEBI" id="CHEBI:18420"/>
        <label>1</label>
        <note>catalytic</note>
    </ligand>
</feature>
<feature type="binding site" evidence="4">
    <location>
        <position position="312"/>
    </location>
    <ligand>
        <name>Mg(2+)</name>
        <dbReference type="ChEBI" id="CHEBI:18420"/>
        <label>1</label>
        <note>catalytic</note>
    </ligand>
</feature>
<evidence type="ECO:0000256" key="2">
    <source>
        <dbReference type="ARBA" id="ARBA00022723"/>
    </source>
</evidence>
<dbReference type="InterPro" id="IPR033942">
    <property type="entry name" value="IMPase"/>
</dbReference>
<evidence type="ECO:0000256" key="4">
    <source>
        <dbReference type="PIRSR" id="PIRSR600760-2"/>
    </source>
</evidence>
<proteinExistence type="inferred from homology"/>
<dbReference type="UniPathway" id="UPA00823">
    <property type="reaction ID" value="UER00788"/>
</dbReference>
<name>A0A3D8RSY1_9HELO</name>
<evidence type="ECO:0000313" key="7">
    <source>
        <dbReference type="EMBL" id="RDW77202.1"/>
    </source>
</evidence>
<dbReference type="EC" id="3.1.3.25" evidence="5"/>
<feature type="transmembrane region" description="Helical" evidence="6">
    <location>
        <begin position="245"/>
        <end position="264"/>
    </location>
</feature>
<keyword evidence="3 4" id="KW-0460">Magnesium</keyword>
<sequence>MASSSLSTEELQDIYTFALGLGRDAGKILLDGVEKRSGAENGRDMGKQEEKMNAVDIVTQTDLDVEAFVKNEITRRYPSHKFIGEETYSAGQSKEYLVDDSPTWIVDPLDGTVNYTHLFPMFCVSIAFCLGGIPVVGVIYAPVLDTTYSALAGHGAYQDDAHASKPRKKLPLINGPKAVLGPQAPKGCIFGCEWGKDRRDVEGGNMMRKIGSFINMAAEIGGRGGKGGMVHGVRSLGRSASSHPLFLFSLFAAIISAAPVTFISNTKYETILTQAILTFTDSFPLQSATMDLAYVAAGAIDIWWEGGCWEWDVAAGICILREAGGLITTANPPANPETDPIEEVKLGSRLYLAIRPAGDSETETGRQAQERVVRATWKKVQALDYSRPGA</sequence>
<comment type="caution">
    <text evidence="7">The sequence shown here is derived from an EMBL/GenBank/DDBJ whole genome shotgun (WGS) entry which is preliminary data.</text>
</comment>
<keyword evidence="5" id="KW-0378">Hydrolase</keyword>
<evidence type="ECO:0000256" key="1">
    <source>
        <dbReference type="ARBA" id="ARBA00009759"/>
    </source>
</evidence>
<dbReference type="OrthoDB" id="10254945at2759"/>
<dbReference type="PROSITE" id="PS00629">
    <property type="entry name" value="IMP_1"/>
    <property type="match status" value="1"/>
</dbReference>
<dbReference type="Gene3D" id="3.40.190.80">
    <property type="match status" value="1"/>
</dbReference>
<dbReference type="GO" id="GO:0046854">
    <property type="term" value="P:phosphatidylinositol phosphate biosynthetic process"/>
    <property type="evidence" value="ECO:0007669"/>
    <property type="project" value="InterPro"/>
</dbReference>
<dbReference type="InterPro" id="IPR020550">
    <property type="entry name" value="Inositol_monophosphatase_CS"/>
</dbReference>
<reference evidence="7 8" key="1">
    <citation type="journal article" date="2018" name="IMA Fungus">
        <title>IMA Genome-F 9: Draft genome sequence of Annulohypoxylon stygium, Aspergillus mulundensis, Berkeleyomyces basicola (syn. Thielaviopsis basicola), Ceratocystis smalleyi, two Cercospora beticola strains, Coleophoma cylindrospora, Fusarium fracticaudum, Phialophora cf. hyalina, and Morchella septimelata.</title>
        <authorList>
            <person name="Wingfield B.D."/>
            <person name="Bills G.F."/>
            <person name="Dong Y."/>
            <person name="Huang W."/>
            <person name="Nel W.J."/>
            <person name="Swalarsk-Parry B.S."/>
            <person name="Vaghefi N."/>
            <person name="Wilken P.M."/>
            <person name="An Z."/>
            <person name="de Beer Z.W."/>
            <person name="De Vos L."/>
            <person name="Chen L."/>
            <person name="Duong T.A."/>
            <person name="Gao Y."/>
            <person name="Hammerbacher A."/>
            <person name="Kikkert J.R."/>
            <person name="Li Y."/>
            <person name="Li H."/>
            <person name="Li K."/>
            <person name="Li Q."/>
            <person name="Liu X."/>
            <person name="Ma X."/>
            <person name="Naidoo K."/>
            <person name="Pethybridge S.J."/>
            <person name="Sun J."/>
            <person name="Steenkamp E.T."/>
            <person name="van der Nest M.A."/>
            <person name="van Wyk S."/>
            <person name="Wingfield M.J."/>
            <person name="Xiong C."/>
            <person name="Yue Q."/>
            <person name="Zhang X."/>
        </authorList>
    </citation>
    <scope>NUCLEOTIDE SEQUENCE [LARGE SCALE GENOMIC DNA]</scope>
    <source>
        <strain evidence="7 8">BP6252</strain>
    </source>
</reference>
<keyword evidence="6" id="KW-1133">Transmembrane helix</keyword>
<dbReference type="FunFam" id="3.30.540.10:FF:000004">
    <property type="entry name" value="Inositol-1-monophosphatase"/>
    <property type="match status" value="1"/>
</dbReference>
<dbReference type="EMBL" id="PDLM01000005">
    <property type="protein sequence ID" value="RDW77202.1"/>
    <property type="molecule type" value="Genomic_DNA"/>
</dbReference>
<dbReference type="PROSITE" id="PS00630">
    <property type="entry name" value="IMP_2"/>
    <property type="match status" value="1"/>
</dbReference>
<evidence type="ECO:0000256" key="6">
    <source>
        <dbReference type="SAM" id="Phobius"/>
    </source>
</evidence>
<protein>
    <recommendedName>
        <fullName evidence="5">Inositol-1-monophosphatase</fullName>
        <ecNumber evidence="5">3.1.3.25</ecNumber>
    </recommendedName>
</protein>
<feature type="binding site" evidence="4">
    <location>
        <position position="107"/>
    </location>
    <ligand>
        <name>Mg(2+)</name>
        <dbReference type="ChEBI" id="CHEBI:18420"/>
        <label>1</label>
        <note>catalytic</note>
    </ligand>
</feature>
<evidence type="ECO:0000313" key="8">
    <source>
        <dbReference type="Proteomes" id="UP000256645"/>
    </source>
</evidence>
<feature type="binding site" evidence="4">
    <location>
        <position position="110"/>
    </location>
    <ligand>
        <name>Mg(2+)</name>
        <dbReference type="ChEBI" id="CHEBI:18420"/>
        <label>1</label>
        <note>catalytic</note>
    </ligand>
</feature>
<feature type="binding site" evidence="4">
    <location>
        <position position="85"/>
    </location>
    <ligand>
        <name>Mg(2+)</name>
        <dbReference type="ChEBI" id="CHEBI:18420"/>
        <label>1</label>
        <note>catalytic</note>
    </ligand>
</feature>
<dbReference type="SUPFAM" id="SSF56655">
    <property type="entry name" value="Carbohydrate phosphatase"/>
    <property type="match status" value="1"/>
</dbReference>
<dbReference type="GO" id="GO:0008934">
    <property type="term" value="F:inositol monophosphate 1-phosphatase activity"/>
    <property type="evidence" value="ECO:0007669"/>
    <property type="project" value="InterPro"/>
</dbReference>
<keyword evidence="6" id="KW-0812">Transmembrane</keyword>
<comment type="pathway">
    <text evidence="5">Polyol metabolism; myo-inositol biosynthesis; myo-inositol from D-glucose 6-phosphate: step 2/2.</text>
</comment>
<dbReference type="PANTHER" id="PTHR20854:SF39">
    <property type="entry name" value="PROTEIN QUTG"/>
    <property type="match status" value="1"/>
</dbReference>
<evidence type="ECO:0000256" key="3">
    <source>
        <dbReference type="ARBA" id="ARBA00022842"/>
    </source>
</evidence>
<accession>A0A3D8RSY1</accession>
<dbReference type="CDD" id="cd01639">
    <property type="entry name" value="IMPase"/>
    <property type="match status" value="1"/>
</dbReference>
<dbReference type="Pfam" id="PF00459">
    <property type="entry name" value="Inositol_P"/>
    <property type="match status" value="2"/>
</dbReference>
<feature type="transmembrane region" description="Helical" evidence="6">
    <location>
        <begin position="118"/>
        <end position="141"/>
    </location>
</feature>
<dbReference type="AlphaFoldDB" id="A0A3D8RSY1"/>
<gene>
    <name evidence="7" type="ORF">BP6252_05255</name>
</gene>
<evidence type="ECO:0000256" key="5">
    <source>
        <dbReference type="RuleBase" id="RU364068"/>
    </source>
</evidence>
<keyword evidence="8" id="KW-1185">Reference proteome</keyword>
<dbReference type="GO" id="GO:0007165">
    <property type="term" value="P:signal transduction"/>
    <property type="evidence" value="ECO:0007669"/>
    <property type="project" value="TreeGrafter"/>
</dbReference>
<comment type="catalytic activity">
    <reaction evidence="5">
        <text>a myo-inositol phosphate + H2O = myo-inositol + phosphate</text>
        <dbReference type="Rhea" id="RHEA:24056"/>
        <dbReference type="ChEBI" id="CHEBI:15377"/>
        <dbReference type="ChEBI" id="CHEBI:17268"/>
        <dbReference type="ChEBI" id="CHEBI:43474"/>
        <dbReference type="ChEBI" id="CHEBI:84139"/>
        <dbReference type="EC" id="3.1.3.25"/>
    </reaction>
</comment>
<dbReference type="Gene3D" id="3.30.540.10">
    <property type="entry name" value="Fructose-1,6-Bisphosphatase, subunit A, domain 1"/>
    <property type="match status" value="1"/>
</dbReference>